<comment type="similarity">
    <text evidence="2 8">Belongs to the major facilitator superfamily. Sugar transporter (TC 2.A.1.1) family.</text>
</comment>
<sequence length="556" mass="61656">MAPGALNVGHSAHSNELHRLLQGRETRWYKGRLLRLNLILLLLLITSSTNGYDGSMMNGLQTLSTWKGYFGDPQGGLLGLFNAIQNIGGIAGLPFAPYISDRFGRRMTIFLGCILMLIATAIQTAAQNIGMFIGARFLIGFGLSFACIAAPVLITELAYPTHRAPITSLYNSTWYLGSIIAAWTTFGTFRIDSTWGWRIPSLVQGAPSALQVLLIWFCIPESPRWQIDHGQDAKAMKTLCYYHCNGDESDPLLNFEYNEIKDAIRLEKLANKSSTYASLFTNPGNRRRMLIIIPIAFFSQWSGNGIVSYYLGKTLDGVGIRSEGQKNLINGILQVYNLVTAYIGALVVDKAGRRLLFLTSTAGMCVSYAVWTACAATYAKSYTTVDADGYPIGANTSAGNAVLASIFFYYGFYNIALSPLLVSYTVEILPFRIRSKGLMVMQMCVSASLVFNQYVNPIAMDALDWKYYIVYTCWIAFEFCYLYWAVVETKGKDGRARPLEEIAQLFDGEQAHEDLQFYGQALESGRPGEAAGGVKEKGEFDDEKLSGEHVERVERL</sequence>
<dbReference type="FunFam" id="1.20.1250.20:FF:000117">
    <property type="entry name" value="MFS hexose transporter"/>
    <property type="match status" value="1"/>
</dbReference>
<evidence type="ECO:0000256" key="4">
    <source>
        <dbReference type="ARBA" id="ARBA00022692"/>
    </source>
</evidence>
<feature type="transmembrane region" description="Helical" evidence="10">
    <location>
        <begin position="108"/>
        <end position="126"/>
    </location>
</feature>
<keyword evidence="13" id="KW-1185">Reference proteome</keyword>
<dbReference type="NCBIfam" id="TIGR00879">
    <property type="entry name" value="SP"/>
    <property type="match status" value="1"/>
</dbReference>
<evidence type="ECO:0000256" key="1">
    <source>
        <dbReference type="ARBA" id="ARBA00004141"/>
    </source>
</evidence>
<keyword evidence="6 10" id="KW-0472">Membrane</keyword>
<reference evidence="12" key="1">
    <citation type="journal article" date="2022" name="G3 (Bethesda)">
        <title>High quality genome of the basidiomycete yeast Dioszegia hungarica PDD-24b-2 isolated from cloud water.</title>
        <authorList>
            <person name="Jarrige D."/>
            <person name="Haridas S."/>
            <person name="Bleykasten-Grosshans C."/>
            <person name="Joly M."/>
            <person name="Nadalig T."/>
            <person name="Sancelme M."/>
            <person name="Vuilleumier S."/>
            <person name="Grigoriev I.V."/>
            <person name="Amato P."/>
            <person name="Bringel F."/>
        </authorList>
    </citation>
    <scope>NUCLEOTIDE SEQUENCE</scope>
    <source>
        <strain evidence="12">PDD-24b-2</strain>
    </source>
</reference>
<dbReference type="GO" id="GO:0005351">
    <property type="term" value="F:carbohydrate:proton symporter activity"/>
    <property type="evidence" value="ECO:0007669"/>
    <property type="project" value="TreeGrafter"/>
</dbReference>
<comment type="caution">
    <text evidence="12">The sequence shown here is derived from an EMBL/GenBank/DDBJ whole genome shotgun (WGS) entry which is preliminary data.</text>
</comment>
<dbReference type="Gene3D" id="1.20.1250.20">
    <property type="entry name" value="MFS general substrate transporter like domains"/>
    <property type="match status" value="1"/>
</dbReference>
<evidence type="ECO:0000256" key="8">
    <source>
        <dbReference type="RuleBase" id="RU003346"/>
    </source>
</evidence>
<name>A0AA38HB30_9TREE</name>
<dbReference type="InterPro" id="IPR005828">
    <property type="entry name" value="MFS_sugar_transport-like"/>
</dbReference>
<evidence type="ECO:0000256" key="9">
    <source>
        <dbReference type="SAM" id="MobiDB-lite"/>
    </source>
</evidence>
<evidence type="ECO:0000313" key="12">
    <source>
        <dbReference type="EMBL" id="KAI9636981.1"/>
    </source>
</evidence>
<feature type="transmembrane region" description="Helical" evidence="10">
    <location>
        <begin position="132"/>
        <end position="154"/>
    </location>
</feature>
<evidence type="ECO:0000259" key="11">
    <source>
        <dbReference type="PROSITE" id="PS50850"/>
    </source>
</evidence>
<feature type="transmembrane region" description="Helical" evidence="10">
    <location>
        <begin position="398"/>
        <end position="426"/>
    </location>
</feature>
<dbReference type="PANTHER" id="PTHR48022">
    <property type="entry name" value="PLASTIDIC GLUCOSE TRANSPORTER 4"/>
    <property type="match status" value="1"/>
</dbReference>
<dbReference type="InterPro" id="IPR050360">
    <property type="entry name" value="MFS_Sugar_Transporters"/>
</dbReference>
<dbReference type="PANTHER" id="PTHR48022:SF64">
    <property type="entry name" value="MAJOR FACILITATOR SUPERFAMILY (MFS) PROFILE DOMAIN-CONTAINING PROTEIN"/>
    <property type="match status" value="1"/>
</dbReference>
<feature type="transmembrane region" description="Helical" evidence="10">
    <location>
        <begin position="467"/>
        <end position="487"/>
    </location>
</feature>
<dbReference type="PROSITE" id="PS50850">
    <property type="entry name" value="MFS"/>
    <property type="match status" value="1"/>
</dbReference>
<evidence type="ECO:0000313" key="13">
    <source>
        <dbReference type="Proteomes" id="UP001164286"/>
    </source>
</evidence>
<feature type="transmembrane region" description="Helical" evidence="10">
    <location>
        <begin position="33"/>
        <end position="52"/>
    </location>
</feature>
<protein>
    <submittedName>
        <fullName evidence="12">Hexose transporter</fullName>
    </submittedName>
</protein>
<evidence type="ECO:0000256" key="10">
    <source>
        <dbReference type="SAM" id="Phobius"/>
    </source>
</evidence>
<feature type="transmembrane region" description="Helical" evidence="10">
    <location>
        <begin position="438"/>
        <end position="455"/>
    </location>
</feature>
<organism evidence="12 13">
    <name type="scientific">Dioszegia hungarica</name>
    <dbReference type="NCBI Taxonomy" id="4972"/>
    <lineage>
        <taxon>Eukaryota</taxon>
        <taxon>Fungi</taxon>
        <taxon>Dikarya</taxon>
        <taxon>Basidiomycota</taxon>
        <taxon>Agaricomycotina</taxon>
        <taxon>Tremellomycetes</taxon>
        <taxon>Tremellales</taxon>
        <taxon>Bulleribasidiaceae</taxon>
        <taxon>Dioszegia</taxon>
    </lineage>
</organism>
<dbReference type="Proteomes" id="UP001164286">
    <property type="component" value="Unassembled WGS sequence"/>
</dbReference>
<evidence type="ECO:0000256" key="2">
    <source>
        <dbReference type="ARBA" id="ARBA00010992"/>
    </source>
</evidence>
<feature type="region of interest" description="Disordered" evidence="9">
    <location>
        <begin position="523"/>
        <end position="556"/>
    </location>
</feature>
<dbReference type="InterPro" id="IPR005829">
    <property type="entry name" value="Sugar_transporter_CS"/>
</dbReference>
<dbReference type="AlphaFoldDB" id="A0AA38HB30"/>
<evidence type="ECO:0000256" key="3">
    <source>
        <dbReference type="ARBA" id="ARBA00022448"/>
    </source>
</evidence>
<dbReference type="SUPFAM" id="SSF103473">
    <property type="entry name" value="MFS general substrate transporter"/>
    <property type="match status" value="1"/>
</dbReference>
<comment type="catalytic activity">
    <reaction evidence="7">
        <text>myo-inositol(out) + H(+)(out) = myo-inositol(in) + H(+)(in)</text>
        <dbReference type="Rhea" id="RHEA:60364"/>
        <dbReference type="ChEBI" id="CHEBI:15378"/>
        <dbReference type="ChEBI" id="CHEBI:17268"/>
    </reaction>
</comment>
<dbReference type="Pfam" id="PF00083">
    <property type="entry name" value="Sugar_tr"/>
    <property type="match status" value="1"/>
</dbReference>
<dbReference type="GeneID" id="77726520"/>
<comment type="subcellular location">
    <subcellularLocation>
        <location evidence="1">Membrane</location>
        <topology evidence="1">Multi-pass membrane protein</topology>
    </subcellularLocation>
</comment>
<dbReference type="InterPro" id="IPR036259">
    <property type="entry name" value="MFS_trans_sf"/>
</dbReference>
<feature type="compositionally biased region" description="Basic and acidic residues" evidence="9">
    <location>
        <begin position="534"/>
        <end position="556"/>
    </location>
</feature>
<feature type="transmembrane region" description="Helical" evidence="10">
    <location>
        <begin position="289"/>
        <end position="311"/>
    </location>
</feature>
<feature type="domain" description="Major facilitator superfamily (MFS) profile" evidence="11">
    <location>
        <begin position="39"/>
        <end position="490"/>
    </location>
</feature>
<dbReference type="InterPro" id="IPR020846">
    <property type="entry name" value="MFS_dom"/>
</dbReference>
<dbReference type="PROSITE" id="PS00216">
    <property type="entry name" value="SUGAR_TRANSPORT_1"/>
    <property type="match status" value="1"/>
</dbReference>
<feature type="transmembrane region" description="Helical" evidence="10">
    <location>
        <begin position="331"/>
        <end position="348"/>
    </location>
</feature>
<accession>A0AA38HB30</accession>
<feature type="transmembrane region" description="Helical" evidence="10">
    <location>
        <begin position="76"/>
        <end position="96"/>
    </location>
</feature>
<feature type="transmembrane region" description="Helical" evidence="10">
    <location>
        <begin position="355"/>
        <end position="378"/>
    </location>
</feature>
<evidence type="ECO:0000256" key="6">
    <source>
        <dbReference type="ARBA" id="ARBA00023136"/>
    </source>
</evidence>
<evidence type="ECO:0000256" key="7">
    <source>
        <dbReference type="ARBA" id="ARBA00049119"/>
    </source>
</evidence>
<gene>
    <name evidence="12" type="ORF">MKK02DRAFT_27234</name>
</gene>
<keyword evidence="3 8" id="KW-0813">Transport</keyword>
<proteinExistence type="inferred from homology"/>
<dbReference type="EMBL" id="JAKWFO010000005">
    <property type="protein sequence ID" value="KAI9636981.1"/>
    <property type="molecule type" value="Genomic_DNA"/>
</dbReference>
<keyword evidence="5 10" id="KW-1133">Transmembrane helix</keyword>
<evidence type="ECO:0000256" key="5">
    <source>
        <dbReference type="ARBA" id="ARBA00022989"/>
    </source>
</evidence>
<dbReference type="InterPro" id="IPR003663">
    <property type="entry name" value="Sugar/inositol_transpt"/>
</dbReference>
<dbReference type="RefSeq" id="XP_052946758.1">
    <property type="nucleotide sequence ID" value="XM_053087319.1"/>
</dbReference>
<dbReference type="GO" id="GO:0016020">
    <property type="term" value="C:membrane"/>
    <property type="evidence" value="ECO:0007669"/>
    <property type="project" value="UniProtKB-SubCell"/>
</dbReference>
<keyword evidence="4 10" id="KW-0812">Transmembrane</keyword>